<name>A0A6L8SZ34_9FIRM</name>
<organism evidence="1 2">
    <name type="scientific">Blautia wexlerae</name>
    <dbReference type="NCBI Taxonomy" id="418240"/>
    <lineage>
        <taxon>Bacteria</taxon>
        <taxon>Bacillati</taxon>
        <taxon>Bacillota</taxon>
        <taxon>Clostridia</taxon>
        <taxon>Lachnospirales</taxon>
        <taxon>Lachnospiraceae</taxon>
        <taxon>Blautia</taxon>
    </lineage>
</organism>
<dbReference type="EMBL" id="WWVQ01000008">
    <property type="protein sequence ID" value="MZL32589.1"/>
    <property type="molecule type" value="Genomic_DNA"/>
</dbReference>
<dbReference type="Proteomes" id="UP000477285">
    <property type="component" value="Unassembled WGS sequence"/>
</dbReference>
<gene>
    <name evidence="1" type="ORF">GT728_05065</name>
</gene>
<reference evidence="1 2" key="1">
    <citation type="journal article" date="2019" name="Nat. Med.">
        <title>A library of human gut bacterial isolates paired with longitudinal multiomics data enables mechanistic microbiome research.</title>
        <authorList>
            <person name="Poyet M."/>
            <person name="Groussin M."/>
            <person name="Gibbons S.M."/>
            <person name="Avila-Pacheco J."/>
            <person name="Jiang X."/>
            <person name="Kearney S.M."/>
            <person name="Perrotta A.R."/>
            <person name="Berdy B."/>
            <person name="Zhao S."/>
            <person name="Lieberman T.D."/>
            <person name="Swanson P.K."/>
            <person name="Smith M."/>
            <person name="Roesemann S."/>
            <person name="Alexander J.E."/>
            <person name="Rich S.A."/>
            <person name="Livny J."/>
            <person name="Vlamakis H."/>
            <person name="Clish C."/>
            <person name="Bullock K."/>
            <person name="Deik A."/>
            <person name="Scott J."/>
            <person name="Pierce K.A."/>
            <person name="Xavier R.J."/>
            <person name="Alm E.J."/>
        </authorList>
    </citation>
    <scope>NUCLEOTIDE SEQUENCE [LARGE SCALE GENOMIC DNA]</scope>
    <source>
        <strain evidence="1 2">BIOML-A1</strain>
    </source>
</reference>
<dbReference type="AlphaFoldDB" id="A0A6L8SZ34"/>
<protein>
    <submittedName>
        <fullName evidence="1">Uncharacterized protein</fullName>
    </submittedName>
</protein>
<dbReference type="OrthoDB" id="9813772at2"/>
<proteinExistence type="predicted"/>
<evidence type="ECO:0000313" key="1">
    <source>
        <dbReference type="EMBL" id="MZL32589.1"/>
    </source>
</evidence>
<sequence>MTDIEEQAQKMAIRVARIYRKTPTVNVYEIDDNMALI</sequence>
<accession>A0A6L8SZ34</accession>
<comment type="caution">
    <text evidence="1">The sequence shown here is derived from an EMBL/GenBank/DDBJ whole genome shotgun (WGS) entry which is preliminary data.</text>
</comment>
<evidence type="ECO:0000313" key="2">
    <source>
        <dbReference type="Proteomes" id="UP000477285"/>
    </source>
</evidence>